<dbReference type="NCBIfam" id="TIGR02226">
    <property type="entry name" value="two_anch"/>
    <property type="match status" value="1"/>
</dbReference>
<keyword evidence="2" id="KW-0812">Transmembrane</keyword>
<feature type="transmembrane region" description="Helical" evidence="2">
    <location>
        <begin position="59"/>
        <end position="80"/>
    </location>
</feature>
<gene>
    <name evidence="4" type="ORF">RF679_01825</name>
</gene>
<proteinExistence type="predicted"/>
<dbReference type="Pfam" id="PF07584">
    <property type="entry name" value="BatA"/>
    <property type="match status" value="1"/>
</dbReference>
<feature type="transmembrane region" description="Helical" evidence="2">
    <location>
        <begin position="6"/>
        <end position="24"/>
    </location>
</feature>
<keyword evidence="2" id="KW-1133">Transmembrane helix</keyword>
<keyword evidence="5" id="KW-1185">Reference proteome</keyword>
<keyword evidence="2" id="KW-0472">Membrane</keyword>
<feature type="domain" description="Aerotolerance regulator N-terminal" evidence="3">
    <location>
        <begin position="4"/>
        <end position="78"/>
    </location>
</feature>
<evidence type="ECO:0000313" key="5">
    <source>
        <dbReference type="Proteomes" id="UP001181355"/>
    </source>
</evidence>
<reference evidence="4" key="1">
    <citation type="submission" date="2023-09" db="EMBL/GenBank/DDBJ databases">
        <title>Undibacterium sp. 20NA77.5 isolated from freshwater.</title>
        <authorList>
            <person name="Le V."/>
            <person name="Ko S.-R."/>
            <person name="Ahn C.-Y."/>
            <person name="Oh H.-M."/>
        </authorList>
    </citation>
    <scope>NUCLEOTIDE SEQUENCE</scope>
    <source>
        <strain evidence="4">20NA77.5</strain>
    </source>
</reference>
<evidence type="ECO:0000256" key="1">
    <source>
        <dbReference type="SAM" id="MobiDB-lite"/>
    </source>
</evidence>
<dbReference type="InterPro" id="IPR011933">
    <property type="entry name" value="Double_TM_dom"/>
</dbReference>
<evidence type="ECO:0000259" key="3">
    <source>
        <dbReference type="Pfam" id="PF07584"/>
    </source>
</evidence>
<sequence>MFTLNALFTWWWLALPTVLLPLWWHRQRQKQQQVFPLASAQFLPNAEPQTVQVWRWRELILLLLRLAMLLCLIALLAQFIRGQRGDTVFVSKKANPTWIAAQLAQLNQLRQQSKSLEVLEYCEHAPCDIQTDSIFAWLEQHQAQWQDSSRWYLLAAEAELSMPAQAPRFTPAFELRIAPQLDGNKGKVPASPAQTIAVYLNTPRADDWRKWFQVFEVSSQGQLHFVLEETMPSKVQLIVWERDSAPEEGLKAPLWWTTNPSLQQGAQTASHRSSAVALSPQTPLPQGGNGSASFKQFETARGRVWFADQRDWPLHSDDSLAAWRLFEAWRASQTTFMPPPAVSYQSPAMKDVQKQGPNVTHFNSPTTQQFSPRPAWEVGKSLRSECETILLSLFVLFFLCERVLHHAKRKA</sequence>
<feature type="region of interest" description="Disordered" evidence="1">
    <location>
        <begin position="263"/>
        <end position="291"/>
    </location>
</feature>
<name>A0ABY9RIM5_9BURK</name>
<protein>
    <recommendedName>
        <fullName evidence="3">Aerotolerance regulator N-terminal domain-containing protein</fullName>
    </recommendedName>
</protein>
<accession>A0ABY9RIM5</accession>
<evidence type="ECO:0000313" key="4">
    <source>
        <dbReference type="EMBL" id="WMW81032.1"/>
    </source>
</evidence>
<dbReference type="InterPro" id="IPR024163">
    <property type="entry name" value="Aerotolerance_reg_N"/>
</dbReference>
<dbReference type="Proteomes" id="UP001181355">
    <property type="component" value="Chromosome"/>
</dbReference>
<organism evidence="4 5">
    <name type="scientific">Undibacterium cyanobacteriorum</name>
    <dbReference type="NCBI Taxonomy" id="3073561"/>
    <lineage>
        <taxon>Bacteria</taxon>
        <taxon>Pseudomonadati</taxon>
        <taxon>Pseudomonadota</taxon>
        <taxon>Betaproteobacteria</taxon>
        <taxon>Burkholderiales</taxon>
        <taxon>Oxalobacteraceae</taxon>
        <taxon>Undibacterium</taxon>
    </lineage>
</organism>
<dbReference type="RefSeq" id="WP_309482522.1">
    <property type="nucleotide sequence ID" value="NZ_CP133720.1"/>
</dbReference>
<evidence type="ECO:0000256" key="2">
    <source>
        <dbReference type="SAM" id="Phobius"/>
    </source>
</evidence>
<dbReference type="EMBL" id="CP133720">
    <property type="protein sequence ID" value="WMW81032.1"/>
    <property type="molecule type" value="Genomic_DNA"/>
</dbReference>
<feature type="compositionally biased region" description="Polar residues" evidence="1">
    <location>
        <begin position="263"/>
        <end position="273"/>
    </location>
</feature>